<dbReference type="EMBL" id="BDSP01000167">
    <property type="protein sequence ID" value="GAX21459.1"/>
    <property type="molecule type" value="Genomic_DNA"/>
</dbReference>
<dbReference type="OrthoDB" id="18302at2759"/>
<dbReference type="Pfam" id="PF02582">
    <property type="entry name" value="DUF155"/>
    <property type="match status" value="1"/>
</dbReference>
<dbReference type="InParanoid" id="A0A1Z5K5G3"/>
<dbReference type="AlphaFoldDB" id="A0A1Z5K5G3"/>
<comment type="similarity">
    <text evidence="1">Belongs to the RMD1/sif2 family.</text>
</comment>
<dbReference type="PANTHER" id="PTHR16255">
    <property type="entry name" value="REQUIRED FOR MEIOTIC NUCLEAR DIVISION PROTEIN 1 HOMOLOG"/>
    <property type="match status" value="1"/>
</dbReference>
<feature type="domain" description="DUF155" evidence="3">
    <location>
        <begin position="107"/>
        <end position="298"/>
    </location>
</feature>
<dbReference type="InterPro" id="IPR051624">
    <property type="entry name" value="RMD1/Sad1-interacting"/>
</dbReference>
<comment type="caution">
    <text evidence="4">The sequence shown here is derived from an EMBL/GenBank/DDBJ whole genome shotgun (WGS) entry which is preliminary data.</text>
</comment>
<evidence type="ECO:0000256" key="2">
    <source>
        <dbReference type="SAM" id="MobiDB-lite"/>
    </source>
</evidence>
<keyword evidence="5" id="KW-1185">Reference proteome</keyword>
<feature type="compositionally biased region" description="Polar residues" evidence="2">
    <location>
        <begin position="31"/>
        <end position="41"/>
    </location>
</feature>
<gene>
    <name evidence="4" type="ORF">FisN_10Hh038</name>
</gene>
<dbReference type="Proteomes" id="UP000198406">
    <property type="component" value="Unassembled WGS sequence"/>
</dbReference>
<evidence type="ECO:0000256" key="1">
    <source>
        <dbReference type="ARBA" id="ARBA00008306"/>
    </source>
</evidence>
<reference evidence="4 5" key="1">
    <citation type="journal article" date="2015" name="Plant Cell">
        <title>Oil accumulation by the oleaginous diatom Fistulifera solaris as revealed by the genome and transcriptome.</title>
        <authorList>
            <person name="Tanaka T."/>
            <person name="Maeda Y."/>
            <person name="Veluchamy A."/>
            <person name="Tanaka M."/>
            <person name="Abida H."/>
            <person name="Marechal E."/>
            <person name="Bowler C."/>
            <person name="Muto M."/>
            <person name="Sunaga Y."/>
            <person name="Tanaka M."/>
            <person name="Yoshino T."/>
            <person name="Taniguchi T."/>
            <person name="Fukuda Y."/>
            <person name="Nemoto M."/>
            <person name="Matsumoto M."/>
            <person name="Wong P.S."/>
            <person name="Aburatani S."/>
            <person name="Fujibuchi W."/>
        </authorList>
    </citation>
    <scope>NUCLEOTIDE SEQUENCE [LARGE SCALE GENOMIC DNA]</scope>
    <source>
        <strain evidence="4 5">JPCC DA0580</strain>
    </source>
</reference>
<dbReference type="GO" id="GO:0005739">
    <property type="term" value="C:mitochondrion"/>
    <property type="evidence" value="ECO:0007669"/>
    <property type="project" value="UniProtKB-ARBA"/>
</dbReference>
<proteinExistence type="inferred from homology"/>
<dbReference type="PANTHER" id="PTHR16255:SF6">
    <property type="entry name" value="PROTEIN RETARDED ROOT GROWTH-LIKE"/>
    <property type="match status" value="1"/>
</dbReference>
<organism evidence="4 5">
    <name type="scientific">Fistulifera solaris</name>
    <name type="common">Oleaginous diatom</name>
    <dbReference type="NCBI Taxonomy" id="1519565"/>
    <lineage>
        <taxon>Eukaryota</taxon>
        <taxon>Sar</taxon>
        <taxon>Stramenopiles</taxon>
        <taxon>Ochrophyta</taxon>
        <taxon>Bacillariophyta</taxon>
        <taxon>Bacillariophyceae</taxon>
        <taxon>Bacillariophycidae</taxon>
        <taxon>Naviculales</taxon>
        <taxon>Naviculaceae</taxon>
        <taxon>Fistulifera</taxon>
    </lineage>
</organism>
<accession>A0A1Z5K5G3</accession>
<evidence type="ECO:0000259" key="3">
    <source>
        <dbReference type="Pfam" id="PF02582"/>
    </source>
</evidence>
<dbReference type="InterPro" id="IPR003734">
    <property type="entry name" value="DUF155"/>
</dbReference>
<feature type="region of interest" description="Disordered" evidence="2">
    <location>
        <begin position="24"/>
        <end position="43"/>
    </location>
</feature>
<evidence type="ECO:0000313" key="4">
    <source>
        <dbReference type="EMBL" id="GAX21459.1"/>
    </source>
</evidence>
<sequence length="358" mass="40253">MTTPPRLAPSSPSPFYFNSDLRRRKARRTKQSPVQQQQPLTSAPAADVVTGQLLPVTARHIAQNIDLFSVLKRVFSGTRAPTKQKVFGNKYFVLEMPTTIPSKPSYVAVFKFGSIVALNVSPRDLDVWIKEIKQMHVKDPALSGFERKENYGILVDASQSAFDVSTPHADDNLVVAEENVVVTGDMCIVPELDMNGVAVIANIMAQTVALDSYNELVDGLLSNFAEINAKVTETGKFTQADKDFLFRSVAQNNSIFIDMISRVRIKDRSDMAWHYAKYEKIHSGMKQEFEIDDRFDHIEFKLNLIQQNAKFFLEVLQHQKSNSLEWIIVALISVECVIMCIDMTGMGEPLFKTLSSII</sequence>
<protein>
    <recommendedName>
        <fullName evidence="3">DUF155 domain-containing protein</fullName>
    </recommendedName>
</protein>
<evidence type="ECO:0000313" key="5">
    <source>
        <dbReference type="Proteomes" id="UP000198406"/>
    </source>
</evidence>
<name>A0A1Z5K5G3_FISSO</name>